<name>A0A6B0SF05_9EURY</name>
<dbReference type="Pfam" id="PF24035">
    <property type="entry name" value="DUF7344"/>
    <property type="match status" value="1"/>
</dbReference>
<evidence type="ECO:0000256" key="1">
    <source>
        <dbReference type="SAM" id="MobiDB-lite"/>
    </source>
</evidence>
<dbReference type="AlphaFoldDB" id="A0A6B0SF05"/>
<dbReference type="EMBL" id="WUUU01000009">
    <property type="protein sequence ID" value="MXR19587.1"/>
    <property type="molecule type" value="Genomic_DNA"/>
</dbReference>
<feature type="region of interest" description="Disordered" evidence="1">
    <location>
        <begin position="84"/>
        <end position="117"/>
    </location>
</feature>
<feature type="compositionally biased region" description="Polar residues" evidence="1">
    <location>
        <begin position="97"/>
        <end position="110"/>
    </location>
</feature>
<feature type="transmembrane region" description="Helical" evidence="2">
    <location>
        <begin position="145"/>
        <end position="165"/>
    </location>
</feature>
<dbReference type="Proteomes" id="UP000471521">
    <property type="component" value="Unassembled WGS sequence"/>
</dbReference>
<proteinExistence type="predicted"/>
<dbReference type="InterPro" id="IPR055768">
    <property type="entry name" value="DUF7344"/>
</dbReference>
<comment type="caution">
    <text evidence="4">The sequence shown here is derived from an EMBL/GenBank/DDBJ whole genome shotgun (WGS) entry which is preliminary data.</text>
</comment>
<accession>A0A6B0SF05</accession>
<gene>
    <name evidence="4" type="ORF">GRX66_02810</name>
</gene>
<evidence type="ECO:0000313" key="4">
    <source>
        <dbReference type="EMBL" id="MXR19587.1"/>
    </source>
</evidence>
<keyword evidence="5" id="KW-1185">Reference proteome</keyword>
<keyword evidence="2" id="KW-0812">Transmembrane</keyword>
<feature type="domain" description="DUF7344" evidence="3">
    <location>
        <begin position="17"/>
        <end position="88"/>
    </location>
</feature>
<feature type="transmembrane region" description="Helical" evidence="2">
    <location>
        <begin position="121"/>
        <end position="139"/>
    </location>
</feature>
<keyword evidence="2" id="KW-0472">Membrane</keyword>
<sequence>MTVDRSRSDDSGPGTTRRRREHVVAVLEREKTPMTIDQLTDYVVEWEAERSTAQSPDRRQVRTELHDVDLPALDDRGVIEFNSREGLVGHHDAESDSPVSTEASTPTDSEQPGDRRRWRPLLATLGVTLSATVLAALVLGETVAAVLVGVLVGVASVGAAVYRLARRPDAGGS</sequence>
<feature type="region of interest" description="Disordered" evidence="1">
    <location>
        <begin position="1"/>
        <end position="22"/>
    </location>
</feature>
<feature type="compositionally biased region" description="Basic and acidic residues" evidence="1">
    <location>
        <begin position="1"/>
        <end position="10"/>
    </location>
</feature>
<evidence type="ECO:0000259" key="3">
    <source>
        <dbReference type="Pfam" id="PF24035"/>
    </source>
</evidence>
<evidence type="ECO:0000256" key="2">
    <source>
        <dbReference type="SAM" id="Phobius"/>
    </source>
</evidence>
<keyword evidence="2" id="KW-1133">Transmembrane helix</keyword>
<protein>
    <recommendedName>
        <fullName evidence="3">DUF7344 domain-containing protein</fullName>
    </recommendedName>
</protein>
<organism evidence="4 5">
    <name type="scientific">Halobacterium bonnevillei</name>
    <dbReference type="NCBI Taxonomy" id="2692200"/>
    <lineage>
        <taxon>Archaea</taxon>
        <taxon>Methanobacteriati</taxon>
        <taxon>Methanobacteriota</taxon>
        <taxon>Stenosarchaea group</taxon>
        <taxon>Halobacteria</taxon>
        <taxon>Halobacteriales</taxon>
        <taxon>Halobacteriaceae</taxon>
        <taxon>Halobacterium</taxon>
    </lineage>
</organism>
<evidence type="ECO:0000313" key="5">
    <source>
        <dbReference type="Proteomes" id="UP000471521"/>
    </source>
</evidence>
<reference evidence="4 5" key="1">
    <citation type="submission" date="2019-12" db="EMBL/GenBank/DDBJ databases">
        <title>Isolation and characterization of three novel carbon monoxide-oxidizing members of Halobacteria from salione crusts and soils.</title>
        <authorList>
            <person name="Myers M.R."/>
            <person name="King G.M."/>
        </authorList>
    </citation>
    <scope>NUCLEOTIDE SEQUENCE [LARGE SCALE GENOMIC DNA]</scope>
    <source>
        <strain evidence="4 5">PCN9</strain>
    </source>
</reference>
<dbReference type="RefSeq" id="WP_159525172.1">
    <property type="nucleotide sequence ID" value="NZ_WUUU01000009.1"/>
</dbReference>